<feature type="region of interest" description="Disordered" evidence="1">
    <location>
        <begin position="26"/>
        <end position="59"/>
    </location>
</feature>
<organism evidence="3">
    <name type="scientific">Bracon brevicornis</name>
    <dbReference type="NCBI Taxonomy" id="1563983"/>
    <lineage>
        <taxon>Eukaryota</taxon>
        <taxon>Metazoa</taxon>
        <taxon>Ecdysozoa</taxon>
        <taxon>Arthropoda</taxon>
        <taxon>Hexapoda</taxon>
        <taxon>Insecta</taxon>
        <taxon>Pterygota</taxon>
        <taxon>Neoptera</taxon>
        <taxon>Endopterygota</taxon>
        <taxon>Hymenoptera</taxon>
        <taxon>Apocrita</taxon>
        <taxon>Ichneumonoidea</taxon>
        <taxon>Braconidae</taxon>
        <taxon>Braconinae</taxon>
        <taxon>Bracon</taxon>
    </lineage>
</organism>
<evidence type="ECO:0000256" key="2">
    <source>
        <dbReference type="SAM" id="SignalP"/>
    </source>
</evidence>
<dbReference type="AlphaFoldDB" id="A0A6V7LVA3"/>
<sequence>MLRVLLLVLSVVVSLAFVYQALLARDDDNDDDDDDNDNQSTAIELDKNQLDLEVDTNDDDESVDNLMLRMMSANRTD</sequence>
<proteinExistence type="predicted"/>
<evidence type="ECO:0000256" key="1">
    <source>
        <dbReference type="SAM" id="MobiDB-lite"/>
    </source>
</evidence>
<feature type="signal peptide" evidence="2">
    <location>
        <begin position="1"/>
        <end position="16"/>
    </location>
</feature>
<feature type="compositionally biased region" description="Acidic residues" evidence="1">
    <location>
        <begin position="27"/>
        <end position="37"/>
    </location>
</feature>
<gene>
    <name evidence="3" type="ORF">BBRV_LOCUS116157</name>
</gene>
<dbReference type="EMBL" id="CADCXW020000344">
    <property type="protein sequence ID" value="CAD1579989.1"/>
    <property type="molecule type" value="Genomic_DNA"/>
</dbReference>
<accession>A0A6V7LVA3</accession>
<feature type="chain" id="PRO_5027772632" evidence="2">
    <location>
        <begin position="17"/>
        <end position="77"/>
    </location>
</feature>
<reference evidence="3" key="1">
    <citation type="submission" date="2020-07" db="EMBL/GenBank/DDBJ databases">
        <authorList>
            <person name="Ferguson B K."/>
        </authorList>
    </citation>
    <scope>NUCLEOTIDE SEQUENCE</scope>
    <source>
        <strain evidence="3">L06</strain>
    </source>
</reference>
<evidence type="ECO:0000313" key="3">
    <source>
        <dbReference type="EMBL" id="CAD1579989.1"/>
    </source>
</evidence>
<name>A0A6V7LVA3_9HYME</name>
<protein>
    <submittedName>
        <fullName evidence="3">Uncharacterized protein</fullName>
    </submittedName>
</protein>
<keyword evidence="2" id="KW-0732">Signal</keyword>